<sequence length="629" mass="66207">MTDSAAIPTTFPTSCFGLEPDRMSALPLFRSILPMLTKSADLSPRLSSPLAGWKLCLTAFCLTAGVTTFSSVALAQGQQAAMEAAERAAMEAQARGDDVSPGYGGPPGSGGPPGYGGMEPGYEGMDSYEMEMGSGYGMDDPYGGSGYGGQSNSGRGANMQPSPMVMLELFNPDWSPLTERVQQIFASAAAPKTPVALGPVLRNEAHVAYRYGNLPLALQLFHGFIARGSDAAERQMDQIKFSKHFRKPLWHLRIGTSLAVHGDSSTADPSPITESGSSGGMGRGGMSPDGMGMDSGMMEMAMGSGMDPGMMGPGMGGPGPGGPNGMGMGGEMPMGDMGMYEGDMGMGGPGMGMPGMGMPGRGGRNPAAGMAVPKAEMTDEEVDARMETFLGLVAETVKSGLSKRITEGKFGHALTDVEPESTTQGHTVNGDSVDQAAKSMWIPSVLFVGEGNSRETVKTAHEHGLDLLVHFDVGLKENRVGAVSNISRVKVLDARTGKTLVSSGPMDNTEVERMTRVGRGSPSAYVDEQLKSLWAVVDERLTLSDLPTLSPEVARKRVAQVLGDSSMTPLRKLAEIRYYGYRGWLTTEEVEQAFEITGGVDAMKVLHGSDTQAIEAIHKLVVQTTADES</sequence>
<reference evidence="2" key="1">
    <citation type="submission" date="2015-05" db="EMBL/GenBank/DDBJ databases">
        <title>Permanent draft genome of Rhodopirellula islandicus K833.</title>
        <authorList>
            <person name="Kizina J."/>
            <person name="Richter M."/>
            <person name="Glockner F.O."/>
            <person name="Harder J."/>
        </authorList>
    </citation>
    <scope>NUCLEOTIDE SEQUENCE [LARGE SCALE GENOMIC DNA]</scope>
    <source>
        <strain evidence="2">K833</strain>
    </source>
</reference>
<gene>
    <name evidence="2" type="ORF">RISK_005229</name>
</gene>
<evidence type="ECO:0000256" key="1">
    <source>
        <dbReference type="SAM" id="MobiDB-lite"/>
    </source>
</evidence>
<organism evidence="2 3">
    <name type="scientific">Rhodopirellula islandica</name>
    <dbReference type="NCBI Taxonomy" id="595434"/>
    <lineage>
        <taxon>Bacteria</taxon>
        <taxon>Pseudomonadati</taxon>
        <taxon>Planctomycetota</taxon>
        <taxon>Planctomycetia</taxon>
        <taxon>Pirellulales</taxon>
        <taxon>Pirellulaceae</taxon>
        <taxon>Rhodopirellula</taxon>
    </lineage>
</organism>
<dbReference type="STRING" id="595434.RISK_005229"/>
<feature type="compositionally biased region" description="Basic and acidic residues" evidence="1">
    <location>
        <begin position="88"/>
        <end position="98"/>
    </location>
</feature>
<dbReference type="AlphaFoldDB" id="A0A0J1B8S9"/>
<dbReference type="EMBL" id="LECT01000043">
    <property type="protein sequence ID" value="KLU02933.1"/>
    <property type="molecule type" value="Genomic_DNA"/>
</dbReference>
<dbReference type="Proteomes" id="UP000036367">
    <property type="component" value="Unassembled WGS sequence"/>
</dbReference>
<feature type="region of interest" description="Disordered" evidence="1">
    <location>
        <begin position="261"/>
        <end position="290"/>
    </location>
</feature>
<feature type="compositionally biased region" description="Polar residues" evidence="1">
    <location>
        <begin position="263"/>
        <end position="274"/>
    </location>
</feature>
<protein>
    <submittedName>
        <fullName evidence="2">Uncharacterized protein</fullName>
    </submittedName>
</protein>
<dbReference type="PATRIC" id="fig|595434.4.peg.4964"/>
<evidence type="ECO:0000313" key="2">
    <source>
        <dbReference type="EMBL" id="KLU02933.1"/>
    </source>
</evidence>
<proteinExistence type="predicted"/>
<evidence type="ECO:0000313" key="3">
    <source>
        <dbReference type="Proteomes" id="UP000036367"/>
    </source>
</evidence>
<accession>A0A0J1B8S9</accession>
<comment type="caution">
    <text evidence="2">The sequence shown here is derived from an EMBL/GenBank/DDBJ whole genome shotgun (WGS) entry which is preliminary data.</text>
</comment>
<feature type="compositionally biased region" description="Gly residues" evidence="1">
    <location>
        <begin position="277"/>
        <end position="287"/>
    </location>
</feature>
<feature type="region of interest" description="Disordered" evidence="1">
    <location>
        <begin position="88"/>
        <end position="123"/>
    </location>
</feature>
<name>A0A0J1B8S9_RHOIS</name>
<keyword evidence="3" id="KW-1185">Reference proteome</keyword>
<feature type="compositionally biased region" description="Gly residues" evidence="1">
    <location>
        <begin position="102"/>
        <end position="119"/>
    </location>
</feature>